<protein>
    <recommendedName>
        <fullName evidence="2">Anti-sigma factor antagonist</fullName>
    </recommendedName>
</protein>
<keyword evidence="5" id="KW-1185">Reference proteome</keyword>
<evidence type="ECO:0000313" key="5">
    <source>
        <dbReference type="Proteomes" id="UP001612741"/>
    </source>
</evidence>
<dbReference type="InterPro" id="IPR003658">
    <property type="entry name" value="Anti-sigma_ant"/>
</dbReference>
<comment type="caution">
    <text evidence="4">The sequence shown here is derived from an EMBL/GenBank/DDBJ whole genome shotgun (WGS) entry which is preliminary data.</text>
</comment>
<dbReference type="Gene3D" id="3.30.750.24">
    <property type="entry name" value="STAS domain"/>
    <property type="match status" value="1"/>
</dbReference>
<gene>
    <name evidence="4" type="ORF">ACIBG2_18885</name>
</gene>
<dbReference type="RefSeq" id="WP_397082777.1">
    <property type="nucleotide sequence ID" value="NZ_JBITGY010000005.1"/>
</dbReference>
<dbReference type="PANTHER" id="PTHR33495:SF2">
    <property type="entry name" value="ANTI-SIGMA FACTOR ANTAGONIST TM_1081-RELATED"/>
    <property type="match status" value="1"/>
</dbReference>
<feature type="domain" description="STAS" evidence="3">
    <location>
        <begin position="4"/>
        <end position="113"/>
    </location>
</feature>
<dbReference type="PROSITE" id="PS50801">
    <property type="entry name" value="STAS"/>
    <property type="match status" value="1"/>
</dbReference>
<evidence type="ECO:0000256" key="1">
    <source>
        <dbReference type="ARBA" id="ARBA00009013"/>
    </source>
</evidence>
<evidence type="ECO:0000313" key="4">
    <source>
        <dbReference type="EMBL" id="MFI6499460.1"/>
    </source>
</evidence>
<proteinExistence type="inferred from homology"/>
<dbReference type="NCBIfam" id="TIGR00377">
    <property type="entry name" value="ant_ant_sig"/>
    <property type="match status" value="1"/>
</dbReference>
<sequence length="125" mass="13032">MTALHLICRPLDGGTLIGVAGELDCTNAAELEAYIGGEHPDAALPLVLHLSAVTFMDSSGLHLLIDLHHREDVAGGSLHLAAPHERVSRVLQITGTDRLLRTHPTLDQALAAAGLAAPATADRVA</sequence>
<comment type="similarity">
    <text evidence="1 2">Belongs to the anti-sigma-factor antagonist family.</text>
</comment>
<evidence type="ECO:0000256" key="2">
    <source>
        <dbReference type="RuleBase" id="RU003749"/>
    </source>
</evidence>
<dbReference type="InterPro" id="IPR002645">
    <property type="entry name" value="STAS_dom"/>
</dbReference>
<dbReference type="InterPro" id="IPR036513">
    <property type="entry name" value="STAS_dom_sf"/>
</dbReference>
<reference evidence="4 5" key="1">
    <citation type="submission" date="2024-10" db="EMBL/GenBank/DDBJ databases">
        <title>The Natural Products Discovery Center: Release of the First 8490 Sequenced Strains for Exploring Actinobacteria Biosynthetic Diversity.</title>
        <authorList>
            <person name="Kalkreuter E."/>
            <person name="Kautsar S.A."/>
            <person name="Yang D."/>
            <person name="Bader C.D."/>
            <person name="Teijaro C.N."/>
            <person name="Fluegel L."/>
            <person name="Davis C.M."/>
            <person name="Simpson J.R."/>
            <person name="Lauterbach L."/>
            <person name="Steele A.D."/>
            <person name="Gui C."/>
            <person name="Meng S."/>
            <person name="Li G."/>
            <person name="Viehrig K."/>
            <person name="Ye F."/>
            <person name="Su P."/>
            <person name="Kiefer A.F."/>
            <person name="Nichols A."/>
            <person name="Cepeda A.J."/>
            <person name="Yan W."/>
            <person name="Fan B."/>
            <person name="Jiang Y."/>
            <person name="Adhikari A."/>
            <person name="Zheng C.-J."/>
            <person name="Schuster L."/>
            <person name="Cowan T.M."/>
            <person name="Smanski M.J."/>
            <person name="Chevrette M.G."/>
            <person name="De Carvalho L.P.S."/>
            <person name="Shen B."/>
        </authorList>
    </citation>
    <scope>NUCLEOTIDE SEQUENCE [LARGE SCALE GENOMIC DNA]</scope>
    <source>
        <strain evidence="4 5">NPDC050545</strain>
    </source>
</reference>
<organism evidence="4 5">
    <name type="scientific">Nonomuraea typhae</name>
    <dbReference type="NCBI Taxonomy" id="2603600"/>
    <lineage>
        <taxon>Bacteria</taxon>
        <taxon>Bacillati</taxon>
        <taxon>Actinomycetota</taxon>
        <taxon>Actinomycetes</taxon>
        <taxon>Streptosporangiales</taxon>
        <taxon>Streptosporangiaceae</taxon>
        <taxon>Nonomuraea</taxon>
    </lineage>
</organism>
<evidence type="ECO:0000259" key="3">
    <source>
        <dbReference type="PROSITE" id="PS50801"/>
    </source>
</evidence>
<dbReference type="Pfam" id="PF01740">
    <property type="entry name" value="STAS"/>
    <property type="match status" value="1"/>
</dbReference>
<dbReference type="CDD" id="cd07043">
    <property type="entry name" value="STAS_anti-anti-sigma_factors"/>
    <property type="match status" value="1"/>
</dbReference>
<dbReference type="PANTHER" id="PTHR33495">
    <property type="entry name" value="ANTI-SIGMA FACTOR ANTAGONIST TM_1081-RELATED-RELATED"/>
    <property type="match status" value="1"/>
</dbReference>
<dbReference type="EMBL" id="JBITGY010000005">
    <property type="protein sequence ID" value="MFI6499460.1"/>
    <property type="molecule type" value="Genomic_DNA"/>
</dbReference>
<dbReference type="Proteomes" id="UP001612741">
    <property type="component" value="Unassembled WGS sequence"/>
</dbReference>
<name>A0ABW7YV47_9ACTN</name>
<accession>A0ABW7YV47</accession>
<dbReference type="SUPFAM" id="SSF52091">
    <property type="entry name" value="SpoIIaa-like"/>
    <property type="match status" value="1"/>
</dbReference>